<dbReference type="Proteomes" id="UP000812966">
    <property type="component" value="Unassembled WGS sequence"/>
</dbReference>
<keyword evidence="3" id="KW-1185">Reference proteome</keyword>
<reference evidence="2" key="1">
    <citation type="submission" date="2020-04" db="EMBL/GenBank/DDBJ databases">
        <title>Analysis of mating type loci in Filobasidium floriforme.</title>
        <authorList>
            <person name="Nowrousian M."/>
        </authorList>
    </citation>
    <scope>NUCLEOTIDE SEQUENCE</scope>
    <source>
        <strain evidence="2">CBS 6242</strain>
    </source>
</reference>
<feature type="compositionally biased region" description="Polar residues" evidence="1">
    <location>
        <begin position="193"/>
        <end position="204"/>
    </location>
</feature>
<dbReference type="AlphaFoldDB" id="A0A8K0NMV6"/>
<feature type="compositionally biased region" description="Low complexity" evidence="1">
    <location>
        <begin position="213"/>
        <end position="230"/>
    </location>
</feature>
<proteinExistence type="predicted"/>
<feature type="region of interest" description="Disordered" evidence="1">
    <location>
        <begin position="134"/>
        <end position="273"/>
    </location>
</feature>
<protein>
    <submittedName>
        <fullName evidence="2">Uncharacterized protein</fullName>
    </submittedName>
</protein>
<accession>A0A8K0NMV6</accession>
<feature type="compositionally biased region" description="Basic residues" evidence="1">
    <location>
        <begin position="174"/>
        <end position="184"/>
    </location>
</feature>
<evidence type="ECO:0000313" key="3">
    <source>
        <dbReference type="Proteomes" id="UP000812966"/>
    </source>
</evidence>
<evidence type="ECO:0000313" key="2">
    <source>
        <dbReference type="EMBL" id="KAG7532100.1"/>
    </source>
</evidence>
<comment type="caution">
    <text evidence="2">The sequence shown here is derived from an EMBL/GenBank/DDBJ whole genome shotgun (WGS) entry which is preliminary data.</text>
</comment>
<organism evidence="2 3">
    <name type="scientific">Filobasidium floriforme</name>
    <dbReference type="NCBI Taxonomy" id="5210"/>
    <lineage>
        <taxon>Eukaryota</taxon>
        <taxon>Fungi</taxon>
        <taxon>Dikarya</taxon>
        <taxon>Basidiomycota</taxon>
        <taxon>Agaricomycotina</taxon>
        <taxon>Tremellomycetes</taxon>
        <taxon>Filobasidiales</taxon>
        <taxon>Filobasidiaceae</taxon>
        <taxon>Filobasidium</taxon>
    </lineage>
</organism>
<dbReference type="EMBL" id="JABELV010000074">
    <property type="protein sequence ID" value="KAG7532100.1"/>
    <property type="molecule type" value="Genomic_DNA"/>
</dbReference>
<evidence type="ECO:0000256" key="1">
    <source>
        <dbReference type="SAM" id="MobiDB-lite"/>
    </source>
</evidence>
<sequence length="273" mass="30781">MGQLMNSEIRPSLKMAKQLHRNLKEMSKEAFIELKESEDIQHDNVTWKKFELSLLDYQIRVSIDGSQRDFLVSRTWRESITEFRHWWMKLLDSTGFIADEKKDAFTKQASALRFSVSWENPYLNLTYLNQDESDTSALDAGPNLDADTVSPVEEADASDSEPLGELSDSDTPRPRRRPIPRGNRRLLPAPRRSQITITVDNSESQGEDGTEQRSSSASSLSASSSSGASEELSRSTTSIFEAARRFDGISSSSRSDGRMAYSDWRATLAVQTR</sequence>
<name>A0A8K0NMV6_9TREE</name>
<gene>
    <name evidence="2" type="ORF">FFLO_03842</name>
</gene>